<reference evidence="5 6" key="1">
    <citation type="journal article" date="2016" name="Mol. Biol. Evol.">
        <title>Comparative Genomics of Early-Diverging Mushroom-Forming Fungi Provides Insights into the Origins of Lignocellulose Decay Capabilities.</title>
        <authorList>
            <person name="Nagy L.G."/>
            <person name="Riley R."/>
            <person name="Tritt A."/>
            <person name="Adam C."/>
            <person name="Daum C."/>
            <person name="Floudas D."/>
            <person name="Sun H."/>
            <person name="Yadav J.S."/>
            <person name="Pangilinan J."/>
            <person name="Larsson K.H."/>
            <person name="Matsuura K."/>
            <person name="Barry K."/>
            <person name="Labutti K."/>
            <person name="Kuo R."/>
            <person name="Ohm R.A."/>
            <person name="Bhattacharya S.S."/>
            <person name="Shirouzu T."/>
            <person name="Yoshinaga Y."/>
            <person name="Martin F.M."/>
            <person name="Grigoriev I.V."/>
            <person name="Hibbett D.S."/>
        </authorList>
    </citation>
    <scope>NUCLEOTIDE SEQUENCE [LARGE SCALE GENOMIC DNA]</scope>
    <source>
        <strain evidence="5 6">L-15889</strain>
    </source>
</reference>
<sequence>MLRVAVRSVARSALKPSPSVAARSLSTTAARLSDHTAPTPPLYGPGGKPGEIPSDLDQATGLRRAQVLAEREGVKLFDEEPLDSSRIGTLADPIKVLSYEHNRIIGCTGSPAESHELLWMNLTEDKKRRCPECGSVYELDYQGASEFTLHDIAPQAQ</sequence>
<dbReference type="GO" id="GO:0005740">
    <property type="term" value="C:mitochondrial envelope"/>
    <property type="evidence" value="ECO:0007669"/>
    <property type="project" value="InterPro"/>
</dbReference>
<evidence type="ECO:0000256" key="2">
    <source>
        <dbReference type="ARBA" id="ARBA00022833"/>
    </source>
</evidence>
<dbReference type="CDD" id="cd00924">
    <property type="entry name" value="Cyt_c_Oxidase_Vb"/>
    <property type="match status" value="1"/>
</dbReference>
<dbReference type="OrthoDB" id="10249250at2759"/>
<proteinExistence type="predicted"/>
<evidence type="ECO:0000256" key="1">
    <source>
        <dbReference type="ARBA" id="ARBA00022723"/>
    </source>
</evidence>
<feature type="binding site" evidence="3">
    <location>
        <position position="115"/>
    </location>
    <ligand>
        <name>Zn(2+)</name>
        <dbReference type="ChEBI" id="CHEBI:29105"/>
    </ligand>
</feature>
<dbReference type="GO" id="GO:0046872">
    <property type="term" value="F:metal ion binding"/>
    <property type="evidence" value="ECO:0007669"/>
    <property type="project" value="UniProtKB-KW"/>
</dbReference>
<dbReference type="PANTHER" id="PTHR10122">
    <property type="entry name" value="CYTOCHROME C OXIDASE SUBUNIT 5B, MITOCHONDRIAL"/>
    <property type="match status" value="1"/>
</dbReference>
<feature type="region of interest" description="Disordered" evidence="4">
    <location>
        <begin position="17"/>
        <end position="58"/>
    </location>
</feature>
<accession>A0A165TNA8</accession>
<feature type="binding site" evidence="3">
    <location>
        <position position="133"/>
    </location>
    <ligand>
        <name>Zn(2+)</name>
        <dbReference type="ChEBI" id="CHEBI:29105"/>
    </ligand>
</feature>
<evidence type="ECO:0000256" key="3">
    <source>
        <dbReference type="PIRSR" id="PIRSR602124-2"/>
    </source>
</evidence>
<evidence type="ECO:0000256" key="4">
    <source>
        <dbReference type="SAM" id="MobiDB-lite"/>
    </source>
</evidence>
<dbReference type="Proteomes" id="UP000076727">
    <property type="component" value="Unassembled WGS sequence"/>
</dbReference>
<organism evidence="5 6">
    <name type="scientific">Daedalea quercina L-15889</name>
    <dbReference type="NCBI Taxonomy" id="1314783"/>
    <lineage>
        <taxon>Eukaryota</taxon>
        <taxon>Fungi</taxon>
        <taxon>Dikarya</taxon>
        <taxon>Basidiomycota</taxon>
        <taxon>Agaricomycotina</taxon>
        <taxon>Agaricomycetes</taxon>
        <taxon>Polyporales</taxon>
        <taxon>Fomitopsis</taxon>
    </lineage>
</organism>
<dbReference type="GO" id="GO:0045277">
    <property type="term" value="C:respiratory chain complex IV"/>
    <property type="evidence" value="ECO:0007669"/>
    <property type="project" value="InterPro"/>
</dbReference>
<dbReference type="Gene3D" id="2.60.11.10">
    <property type="entry name" value="Cytochrome c oxidase, subunit Vb"/>
    <property type="match status" value="1"/>
</dbReference>
<dbReference type="Pfam" id="PF01215">
    <property type="entry name" value="COX5B"/>
    <property type="match status" value="1"/>
</dbReference>
<name>A0A165TNA8_9APHY</name>
<evidence type="ECO:0000313" key="5">
    <source>
        <dbReference type="EMBL" id="KZT73699.1"/>
    </source>
</evidence>
<keyword evidence="2 3" id="KW-0862">Zinc</keyword>
<feature type="binding site" evidence="3">
    <location>
        <position position="130"/>
    </location>
    <ligand>
        <name>Zn(2+)</name>
        <dbReference type="ChEBI" id="CHEBI:29105"/>
    </ligand>
</feature>
<keyword evidence="1 3" id="KW-0479">Metal-binding</keyword>
<dbReference type="PANTHER" id="PTHR10122:SF0">
    <property type="entry name" value="CYTOCHROME C OXIDASE SUBUNIT 5B, ISOFORM A-RELATED"/>
    <property type="match status" value="1"/>
</dbReference>
<feature type="binding site" evidence="3">
    <location>
        <position position="107"/>
    </location>
    <ligand>
        <name>Zn(2+)</name>
        <dbReference type="ChEBI" id="CHEBI:29105"/>
    </ligand>
</feature>
<dbReference type="InterPro" id="IPR002124">
    <property type="entry name" value="Cyt_c_oxidase_su5b"/>
</dbReference>
<dbReference type="STRING" id="1314783.A0A165TNA8"/>
<protein>
    <submittedName>
        <fullName evidence="5">COX5B, subunit VB of cytochrome c oxidase</fullName>
    </submittedName>
</protein>
<gene>
    <name evidence="5" type="ORF">DAEQUDRAFT_743121</name>
</gene>
<dbReference type="InterPro" id="IPR036972">
    <property type="entry name" value="Cyt_c_oxidase_su5b_sf"/>
</dbReference>
<keyword evidence="6" id="KW-1185">Reference proteome</keyword>
<dbReference type="EMBL" id="KV429036">
    <property type="protein sequence ID" value="KZT73699.1"/>
    <property type="molecule type" value="Genomic_DNA"/>
</dbReference>
<dbReference type="PROSITE" id="PS51359">
    <property type="entry name" value="COX5B_2"/>
    <property type="match status" value="1"/>
</dbReference>
<evidence type="ECO:0000313" key="6">
    <source>
        <dbReference type="Proteomes" id="UP000076727"/>
    </source>
</evidence>
<dbReference type="GO" id="GO:0006123">
    <property type="term" value="P:mitochondrial electron transport, cytochrome c to oxygen"/>
    <property type="evidence" value="ECO:0007669"/>
    <property type="project" value="InterPro"/>
</dbReference>
<dbReference type="SUPFAM" id="SSF57802">
    <property type="entry name" value="Rubredoxin-like"/>
    <property type="match status" value="1"/>
</dbReference>
<dbReference type="AlphaFoldDB" id="A0A165TNA8"/>